<dbReference type="Proteomes" id="UP000028492">
    <property type="component" value="Chromosome"/>
</dbReference>
<accession>A0A075UH64</accession>
<evidence type="ECO:0000313" key="3">
    <source>
        <dbReference type="Proteomes" id="UP000028492"/>
    </source>
</evidence>
<feature type="transmembrane region" description="Helical" evidence="1">
    <location>
        <begin position="32"/>
        <end position="50"/>
    </location>
</feature>
<keyword evidence="3" id="KW-1185">Reference proteome</keyword>
<dbReference type="EMBL" id="CP008953">
    <property type="protein sequence ID" value="AIG73352.1"/>
    <property type="molecule type" value="Genomic_DNA"/>
</dbReference>
<evidence type="ECO:0000256" key="1">
    <source>
        <dbReference type="SAM" id="Phobius"/>
    </source>
</evidence>
<keyword evidence="1" id="KW-0812">Transmembrane</keyword>
<keyword evidence="1" id="KW-1133">Transmembrane helix</keyword>
<dbReference type="Gene3D" id="2.60.40.2880">
    <property type="entry name" value="MmpS1-5, C-terminal soluble domain"/>
    <property type="match status" value="1"/>
</dbReference>
<dbReference type="AlphaFoldDB" id="A0A075UH64"/>
<dbReference type="RefSeq" id="WP_038507776.1">
    <property type="nucleotide sequence ID" value="NZ_CP008953.1"/>
</dbReference>
<gene>
    <name evidence="2" type="ORF">AJAP_02110</name>
</gene>
<dbReference type="STRING" id="208439.AJAP_02110"/>
<feature type="transmembrane region" description="Helical" evidence="1">
    <location>
        <begin position="87"/>
        <end position="109"/>
    </location>
</feature>
<keyword evidence="1" id="KW-0472">Membrane</keyword>
<sequence length="216" mass="21914">MPTDPPLPHPPATRYGPGFAAHGTRHRKPKNGLVIAGFLVGLAALGVAFVPVAGIAAWPLAVIGMILSVIGLTKIKKGEADKKGMGIAGLALSVAGLLAAGGLLVYTSFFATGESGLHVPAVAGDKNTVEFVVSASGGATIRFGSLNDQRTETTPASTDEWRGTASFNSGDYLLTVTADTRNSSVSNQIACTILVNGQKVAENKGQTIALCTAGTG</sequence>
<evidence type="ECO:0000313" key="2">
    <source>
        <dbReference type="EMBL" id="AIG73352.1"/>
    </source>
</evidence>
<dbReference type="InterPro" id="IPR038468">
    <property type="entry name" value="MmpS_C"/>
</dbReference>
<dbReference type="KEGG" id="aja:AJAP_02110"/>
<feature type="transmembrane region" description="Helical" evidence="1">
    <location>
        <begin position="56"/>
        <end position="75"/>
    </location>
</feature>
<protein>
    <submittedName>
        <fullName evidence="2">Conserved putative membrane protein</fullName>
    </submittedName>
</protein>
<dbReference type="HOGENOM" id="CLU_1239539_0_0_11"/>
<dbReference type="eggNOG" id="ENOG5033XVM">
    <property type="taxonomic scope" value="Bacteria"/>
</dbReference>
<name>A0A075UH64_9PSEU</name>
<reference evidence="2 3" key="1">
    <citation type="journal article" date="2014" name="J. Biotechnol.">
        <title>Complete genome sequence of the actinobacterium Amycolatopsis japonica MG417-CF17(T) (=DSM 44213T) producing (S,S)-N,N'-ethylenediaminedisuccinic acid.</title>
        <authorList>
            <person name="Stegmann E."/>
            <person name="Albersmeier A."/>
            <person name="Spohn M."/>
            <person name="Gert H."/>
            <person name="Weber T."/>
            <person name="Wohlleben W."/>
            <person name="Kalinowski J."/>
            <person name="Ruckert C."/>
        </authorList>
    </citation>
    <scope>NUCLEOTIDE SEQUENCE [LARGE SCALE GENOMIC DNA]</scope>
    <source>
        <strain evidence="3">MG417-CF17 (DSM 44213)</strain>
    </source>
</reference>
<organism evidence="2 3">
    <name type="scientific">Amycolatopsis japonica</name>
    <dbReference type="NCBI Taxonomy" id="208439"/>
    <lineage>
        <taxon>Bacteria</taxon>
        <taxon>Bacillati</taxon>
        <taxon>Actinomycetota</taxon>
        <taxon>Actinomycetes</taxon>
        <taxon>Pseudonocardiales</taxon>
        <taxon>Pseudonocardiaceae</taxon>
        <taxon>Amycolatopsis</taxon>
        <taxon>Amycolatopsis japonica group</taxon>
    </lineage>
</organism>
<proteinExistence type="predicted"/>